<evidence type="ECO:0000313" key="2">
    <source>
        <dbReference type="EMBL" id="CDX21090.1"/>
    </source>
</evidence>
<dbReference type="GO" id="GO:0032259">
    <property type="term" value="P:methylation"/>
    <property type="evidence" value="ECO:0007669"/>
    <property type="project" value="UniProtKB-KW"/>
</dbReference>
<dbReference type="AlphaFoldDB" id="A0A090E1X1"/>
<dbReference type="GO" id="GO:0008757">
    <property type="term" value="F:S-adenosylmethionine-dependent methyltransferase activity"/>
    <property type="evidence" value="ECO:0007669"/>
    <property type="project" value="InterPro"/>
</dbReference>
<evidence type="ECO:0000313" key="3">
    <source>
        <dbReference type="Proteomes" id="UP000045285"/>
    </source>
</evidence>
<reference evidence="3" key="1">
    <citation type="submission" date="2014-08" db="EMBL/GenBank/DDBJ databases">
        <authorList>
            <person name="Moulin L."/>
        </authorList>
    </citation>
    <scope>NUCLEOTIDE SEQUENCE [LARGE SCALE GENOMIC DNA]</scope>
</reference>
<proteinExistence type="predicted"/>
<dbReference type="EMBL" id="CCMZ01000028">
    <property type="protein sequence ID" value="CDX21090.1"/>
    <property type="molecule type" value="Genomic_DNA"/>
</dbReference>
<gene>
    <name evidence="2" type="ORF">MPL3356_340171</name>
</gene>
<dbReference type="Pfam" id="PF08241">
    <property type="entry name" value="Methyltransf_11"/>
    <property type="match status" value="1"/>
</dbReference>
<dbReference type="Proteomes" id="UP000045285">
    <property type="component" value="Unassembled WGS sequence"/>
</dbReference>
<dbReference type="PANTHER" id="PTHR43591:SF110">
    <property type="entry name" value="RHODANESE DOMAIN-CONTAINING PROTEIN"/>
    <property type="match status" value="1"/>
</dbReference>
<sequence length="231" mass="25921">MNTVDKETALEHTAHKRIKEVLSLDGDADRLTKFYRQWASTYDLDVVQYRYCAPTIVAELAAVVQMAYLDKERAATAILDAGCGTGLVGVELERLGFRLIDGFDLSNEMAEKARETRVYRDVRGDVDLSLPLSGYSASYDITVCCGVLTLGHVQPDRLRELARVTRPKGFIIANTRRSYADAACFADEVKRLEDAGVLVLAQCLYDGRYVAEEDAHYWVFRIPEKGRSPEK</sequence>
<dbReference type="InterPro" id="IPR013216">
    <property type="entry name" value="Methyltransf_11"/>
</dbReference>
<organism evidence="2 3">
    <name type="scientific">Mesorhizobium plurifarium</name>
    <dbReference type="NCBI Taxonomy" id="69974"/>
    <lineage>
        <taxon>Bacteria</taxon>
        <taxon>Pseudomonadati</taxon>
        <taxon>Pseudomonadota</taxon>
        <taxon>Alphaproteobacteria</taxon>
        <taxon>Hyphomicrobiales</taxon>
        <taxon>Phyllobacteriaceae</taxon>
        <taxon>Mesorhizobium</taxon>
    </lineage>
</organism>
<dbReference type="InterPro" id="IPR029063">
    <property type="entry name" value="SAM-dependent_MTases_sf"/>
</dbReference>
<keyword evidence="2" id="KW-0808">Transferase</keyword>
<name>A0A090E1X1_MESPL</name>
<evidence type="ECO:0000259" key="1">
    <source>
        <dbReference type="Pfam" id="PF08241"/>
    </source>
</evidence>
<feature type="domain" description="Methyltransferase type 11" evidence="1">
    <location>
        <begin position="79"/>
        <end position="172"/>
    </location>
</feature>
<dbReference type="SUPFAM" id="SSF53335">
    <property type="entry name" value="S-adenosyl-L-methionine-dependent methyltransferases"/>
    <property type="match status" value="1"/>
</dbReference>
<keyword evidence="3" id="KW-1185">Reference proteome</keyword>
<dbReference type="CDD" id="cd02440">
    <property type="entry name" value="AdoMet_MTases"/>
    <property type="match status" value="1"/>
</dbReference>
<dbReference type="Gene3D" id="3.40.50.150">
    <property type="entry name" value="Vaccinia Virus protein VP39"/>
    <property type="match status" value="1"/>
</dbReference>
<accession>A0A090E1X1</accession>
<keyword evidence="2" id="KW-0489">Methyltransferase</keyword>
<protein>
    <submittedName>
        <fullName evidence="2">Type 11 methyltransferase</fullName>
    </submittedName>
</protein>
<dbReference type="PANTHER" id="PTHR43591">
    <property type="entry name" value="METHYLTRANSFERASE"/>
    <property type="match status" value="1"/>
</dbReference>